<proteinExistence type="predicted"/>
<reference evidence="1" key="1">
    <citation type="submission" date="2022-07" db="EMBL/GenBank/DDBJ databases">
        <title>The genome of Lyophyllum shimeji provides insight into the initial evolution of ectomycorrhizal fungal genome.</title>
        <authorList>
            <person name="Kobayashi Y."/>
            <person name="Shibata T."/>
            <person name="Hirakawa H."/>
            <person name="Shigenobu S."/>
            <person name="Nishiyama T."/>
            <person name="Yamada A."/>
            <person name="Hasebe M."/>
            <person name="Kawaguchi M."/>
        </authorList>
    </citation>
    <scope>NUCLEOTIDE SEQUENCE</scope>
    <source>
        <strain evidence="1">AT787</strain>
    </source>
</reference>
<accession>A0A9P3PTL1</accession>
<dbReference type="AlphaFoldDB" id="A0A9P3PTL1"/>
<dbReference type="EMBL" id="BRPK01000010">
    <property type="protein sequence ID" value="GLB41765.1"/>
    <property type="molecule type" value="Genomic_DNA"/>
</dbReference>
<evidence type="ECO:0000313" key="1">
    <source>
        <dbReference type="EMBL" id="GLB41765.1"/>
    </source>
</evidence>
<name>A0A9P3PTL1_LYOSH</name>
<organism evidence="1 2">
    <name type="scientific">Lyophyllum shimeji</name>
    <name type="common">Hon-shimeji</name>
    <name type="synonym">Tricholoma shimeji</name>
    <dbReference type="NCBI Taxonomy" id="47721"/>
    <lineage>
        <taxon>Eukaryota</taxon>
        <taxon>Fungi</taxon>
        <taxon>Dikarya</taxon>
        <taxon>Basidiomycota</taxon>
        <taxon>Agaricomycotina</taxon>
        <taxon>Agaricomycetes</taxon>
        <taxon>Agaricomycetidae</taxon>
        <taxon>Agaricales</taxon>
        <taxon>Tricholomatineae</taxon>
        <taxon>Lyophyllaceae</taxon>
        <taxon>Lyophyllum</taxon>
    </lineage>
</organism>
<sequence length="68" mass="7487">MSPLQKFDLLSKTLVAIHGLSAIPVDMDRLRRLTNPAVRTKSRNPAPIPQPPYNLSNTGCLAAFEVFP</sequence>
<evidence type="ECO:0000313" key="2">
    <source>
        <dbReference type="Proteomes" id="UP001063166"/>
    </source>
</evidence>
<protein>
    <submittedName>
        <fullName evidence="1">Uncharacterized protein</fullName>
    </submittedName>
</protein>
<gene>
    <name evidence="1" type="ORF">LshimejAT787_1003650</name>
</gene>
<dbReference type="Proteomes" id="UP001063166">
    <property type="component" value="Unassembled WGS sequence"/>
</dbReference>
<keyword evidence="2" id="KW-1185">Reference proteome</keyword>
<comment type="caution">
    <text evidence="1">The sequence shown here is derived from an EMBL/GenBank/DDBJ whole genome shotgun (WGS) entry which is preliminary data.</text>
</comment>